<feature type="compositionally biased region" description="Polar residues" evidence="1">
    <location>
        <begin position="115"/>
        <end position="186"/>
    </location>
</feature>
<reference evidence="3" key="3">
    <citation type="submission" date="2024-01" db="EMBL/GenBank/DDBJ databases">
        <authorList>
            <person name="Coelho M.A."/>
            <person name="David-Palma M."/>
            <person name="Shea T."/>
            <person name="Sun S."/>
            <person name="Cuomo C.A."/>
            <person name="Heitman J."/>
        </authorList>
    </citation>
    <scope>NUCLEOTIDE SEQUENCE</scope>
    <source>
        <strain evidence="3">CBS 7841</strain>
    </source>
</reference>
<dbReference type="RefSeq" id="XP_066067460.1">
    <property type="nucleotide sequence ID" value="XM_066211363.1"/>
</dbReference>
<sequence length="219" mass="21264">MQLALPLTVALSLLSSLALASSPAFAAVDSGDLVNVNGPVFDGIIDSAADFQLFKRQADASDSGDASTDNGSQDDGSGNANGDASSSASGNTGGSASDVPVVDGSDSIAGETPAVTDSNSMAISTTHGATNMTSGSTGVTSAPTSKHSGPTDYNTTTRNNTVPVSTTSAAQTMSPSPSAHTTSSKSGARMGAAVPAGVNVMSVVGVVMAGSIGAAQLYL</sequence>
<dbReference type="AlphaFoldDB" id="A0A1E3IHA1"/>
<feature type="compositionally biased region" description="Low complexity" evidence="1">
    <location>
        <begin position="60"/>
        <end position="98"/>
    </location>
</feature>
<name>A0A1E3IHA1_9TREE</name>
<dbReference type="Proteomes" id="UP000094043">
    <property type="component" value="Chromosome 2"/>
</dbReference>
<reference evidence="3" key="2">
    <citation type="journal article" date="2022" name="Elife">
        <title>Obligate sexual reproduction of a homothallic fungus closely related to the Cryptococcus pathogenic species complex.</title>
        <authorList>
            <person name="Passer A.R."/>
            <person name="Clancey S.A."/>
            <person name="Shea T."/>
            <person name="David-Palma M."/>
            <person name="Averette A.F."/>
            <person name="Boekhout T."/>
            <person name="Porcel B.M."/>
            <person name="Nowrousian M."/>
            <person name="Cuomo C.A."/>
            <person name="Sun S."/>
            <person name="Heitman J."/>
            <person name="Coelho M.A."/>
        </authorList>
    </citation>
    <scope>NUCLEOTIDE SEQUENCE</scope>
    <source>
        <strain evidence="3">CBS 7841</strain>
    </source>
</reference>
<evidence type="ECO:0000256" key="1">
    <source>
        <dbReference type="SAM" id="MobiDB-lite"/>
    </source>
</evidence>
<reference evidence="3" key="1">
    <citation type="submission" date="2016-06" db="EMBL/GenBank/DDBJ databases">
        <authorList>
            <person name="Cuomo C."/>
            <person name="Litvintseva A."/>
            <person name="Heitman J."/>
            <person name="Chen Y."/>
            <person name="Sun S."/>
            <person name="Springer D."/>
            <person name="Dromer F."/>
            <person name="Young S."/>
            <person name="Zeng Q."/>
            <person name="Chapman S."/>
            <person name="Gujja S."/>
            <person name="Saif S."/>
            <person name="Birren B."/>
        </authorList>
    </citation>
    <scope>NUCLEOTIDE SEQUENCE</scope>
    <source>
        <strain evidence="3">CBS 7841</strain>
    </source>
</reference>
<feature type="region of interest" description="Disordered" evidence="1">
    <location>
        <begin position="59"/>
        <end position="187"/>
    </location>
</feature>
<dbReference type="GeneID" id="91086144"/>
<gene>
    <name evidence="3" type="ORF">L203_101932</name>
</gene>
<evidence type="ECO:0000313" key="4">
    <source>
        <dbReference type="Proteomes" id="UP000094043"/>
    </source>
</evidence>
<dbReference type="VEuPathDB" id="FungiDB:L203_03177"/>
<protein>
    <submittedName>
        <fullName evidence="3">Uncharacterized protein</fullName>
    </submittedName>
</protein>
<dbReference type="EMBL" id="CP143785">
    <property type="protein sequence ID" value="WVN86760.1"/>
    <property type="molecule type" value="Genomic_DNA"/>
</dbReference>
<dbReference type="KEGG" id="cdep:91086144"/>
<proteinExistence type="predicted"/>
<keyword evidence="4" id="KW-1185">Reference proteome</keyword>
<feature type="chain" id="PRO_5043680167" evidence="2">
    <location>
        <begin position="21"/>
        <end position="219"/>
    </location>
</feature>
<evidence type="ECO:0000313" key="3">
    <source>
        <dbReference type="EMBL" id="WVN86760.1"/>
    </source>
</evidence>
<feature type="signal peptide" evidence="2">
    <location>
        <begin position="1"/>
        <end position="20"/>
    </location>
</feature>
<keyword evidence="2" id="KW-0732">Signal</keyword>
<organism evidence="3 4">
    <name type="scientific">Cryptococcus depauperatus CBS 7841</name>
    <dbReference type="NCBI Taxonomy" id="1295531"/>
    <lineage>
        <taxon>Eukaryota</taxon>
        <taxon>Fungi</taxon>
        <taxon>Dikarya</taxon>
        <taxon>Basidiomycota</taxon>
        <taxon>Agaricomycotina</taxon>
        <taxon>Tremellomycetes</taxon>
        <taxon>Tremellales</taxon>
        <taxon>Cryptococcaceae</taxon>
        <taxon>Cryptococcus</taxon>
    </lineage>
</organism>
<accession>A0A1E3IHA1</accession>
<evidence type="ECO:0000256" key="2">
    <source>
        <dbReference type="SAM" id="SignalP"/>
    </source>
</evidence>